<dbReference type="GO" id="GO:0042254">
    <property type="term" value="P:ribosome biogenesis"/>
    <property type="evidence" value="ECO:0007669"/>
    <property type="project" value="UniProtKB-KW"/>
</dbReference>
<keyword evidence="2" id="KW-0690">Ribosome biogenesis</keyword>
<dbReference type="FunFam" id="1.20.120.1190:FF:000001">
    <property type="entry name" value="Nucleolar GTP-binding protein 1"/>
    <property type="match status" value="1"/>
</dbReference>
<dbReference type="Pfam" id="PF08155">
    <property type="entry name" value="NOGCT"/>
    <property type="match status" value="1"/>
</dbReference>
<feature type="domain" description="NOG C-terminal" evidence="5">
    <location>
        <begin position="370"/>
        <end position="425"/>
    </location>
</feature>
<dbReference type="VEuPathDB" id="FungiDB:H257_13998"/>
<evidence type="ECO:0000259" key="4">
    <source>
        <dbReference type="Pfam" id="PF06858"/>
    </source>
</evidence>
<evidence type="ECO:0000313" key="8">
    <source>
        <dbReference type="Proteomes" id="UP000469452"/>
    </source>
</evidence>
<dbReference type="GO" id="GO:0005730">
    <property type="term" value="C:nucleolus"/>
    <property type="evidence" value="ECO:0007669"/>
    <property type="project" value="UniProtKB-SubCell"/>
</dbReference>
<evidence type="ECO:0000259" key="5">
    <source>
        <dbReference type="Pfam" id="PF08155"/>
    </source>
</evidence>
<dbReference type="CDD" id="cd01897">
    <property type="entry name" value="NOG"/>
    <property type="match status" value="1"/>
</dbReference>
<dbReference type="EMBL" id="VJMI01017508">
    <property type="protein sequence ID" value="KAF0713515.1"/>
    <property type="molecule type" value="Genomic_DNA"/>
</dbReference>
<feature type="domain" description="NOG1 N-terminal helical" evidence="6">
    <location>
        <begin position="6"/>
        <end position="165"/>
    </location>
</feature>
<dbReference type="AlphaFoldDB" id="A0A6A4ZBT9"/>
<feature type="compositionally biased region" description="Basic and acidic residues" evidence="3">
    <location>
        <begin position="524"/>
        <end position="533"/>
    </location>
</feature>
<keyword evidence="1" id="KW-0547">Nucleotide-binding</keyword>
<dbReference type="InterPro" id="IPR024926">
    <property type="entry name" value="NOG1"/>
</dbReference>
<comment type="caution">
    <text evidence="7">The sequence shown here is derived from an EMBL/GenBank/DDBJ whole genome shotgun (WGS) entry which is preliminary data.</text>
</comment>
<keyword evidence="1" id="KW-0342">GTP-binding</keyword>
<evidence type="ECO:0000259" key="6">
    <source>
        <dbReference type="Pfam" id="PF17835"/>
    </source>
</evidence>
<sequence>MVVYNFKKIQTVPPANNFVDIILTRTQRKTPTVIHPTYAISRIRAFYMRKVKFTQQTCQEKLSQIIDDFPRLDDIHPFYADLINILYDKDHYKLALGQINTARALVDNIAKDYVRMIKYGDTLYRCKQLKRAALGRICTLLKKNKSSLDYLEEVRKHLSRLPSIDPNTRTLLVTGFPNVGKSSFMNKVTRADVDVQPYAFTTKALYRNTIEMQAVTALAHLQASVLFFLDISEQCGFTIEQQLSLFANIRPLFANKPLLLVCNKIDQMPYELLPAHHKEAIEEAATTASAKIFTMSNHSEENVSTVKNYACDELLSHRVSTKVKGKKVGDVLNRLTVAMPVARDEIVRDISIPDSVLQARDDPSSLAASRKTQKQKMVENGGAGVYAMDYTEHYEGMLKNKEWRHDVMPEIWNGKNLADFVDPDILARLDELEREEEALDAAAADQDMEDDDIVSDLDEEDKVTLRAIRDKKHVMIAEHRQAKNKNRSVLPRKHMRRTLDGFKDSLDSLGVDSSKLGHATAKAKKSEVDDEQRGRKRTRDEVEDGGARLRSTSVARRSKSKSGRSLSRVAPRDESGFRDEAMQAKSKNIALKQQRKMNKMAKIGEADRHQLPKLAKWQNSGKRGNGNTNSR</sequence>
<accession>A0A6A4ZBT9</accession>
<feature type="domain" description="Nucleolar GTP-binding protein 1 Rossman-fold" evidence="4">
    <location>
        <begin position="209"/>
        <end position="266"/>
    </location>
</feature>
<comment type="subcellular location">
    <subcellularLocation>
        <location evidence="2">Nucleus</location>
        <location evidence="2">Nucleolus</location>
    </subcellularLocation>
</comment>
<dbReference type="Pfam" id="PF06858">
    <property type="entry name" value="NOG1"/>
    <property type="match status" value="1"/>
</dbReference>
<dbReference type="Gene3D" id="1.20.120.1190">
    <property type="match status" value="1"/>
</dbReference>
<gene>
    <name evidence="7" type="ORF">AaE_011779</name>
</gene>
<feature type="region of interest" description="Disordered" evidence="3">
    <location>
        <begin position="510"/>
        <end position="631"/>
    </location>
</feature>
<name>A0A6A4ZBT9_APHAT</name>
<organism evidence="7 8">
    <name type="scientific">Aphanomyces astaci</name>
    <name type="common">Crayfish plague agent</name>
    <dbReference type="NCBI Taxonomy" id="112090"/>
    <lineage>
        <taxon>Eukaryota</taxon>
        <taxon>Sar</taxon>
        <taxon>Stramenopiles</taxon>
        <taxon>Oomycota</taxon>
        <taxon>Saprolegniomycetes</taxon>
        <taxon>Saprolegniales</taxon>
        <taxon>Verrucalvaceae</taxon>
        <taxon>Aphanomyces</taxon>
    </lineage>
</organism>
<evidence type="ECO:0000256" key="2">
    <source>
        <dbReference type="PIRNR" id="PIRNR038919"/>
    </source>
</evidence>
<dbReference type="Proteomes" id="UP000469452">
    <property type="component" value="Unassembled WGS sequence"/>
</dbReference>
<evidence type="ECO:0000256" key="3">
    <source>
        <dbReference type="SAM" id="MobiDB-lite"/>
    </source>
</evidence>
<dbReference type="GO" id="GO:0005525">
    <property type="term" value="F:GTP binding"/>
    <property type="evidence" value="ECO:0007669"/>
    <property type="project" value="UniProtKB-KW"/>
</dbReference>
<reference evidence="7 8" key="1">
    <citation type="submission" date="2019-06" db="EMBL/GenBank/DDBJ databases">
        <title>Genomics analysis of Aphanomyces spp. identifies a new class of oomycete effector associated with host adaptation.</title>
        <authorList>
            <person name="Gaulin E."/>
        </authorList>
    </citation>
    <scope>NUCLEOTIDE SEQUENCE [LARGE SCALE GENOMIC DNA]</scope>
    <source>
        <strain evidence="7 8">E</strain>
    </source>
</reference>
<dbReference type="InterPro" id="IPR041623">
    <property type="entry name" value="NOG1_N"/>
</dbReference>
<dbReference type="InterPro" id="IPR012973">
    <property type="entry name" value="NOG_C"/>
</dbReference>
<keyword evidence="2" id="KW-0539">Nucleus</keyword>
<dbReference type="PANTHER" id="PTHR45759">
    <property type="entry name" value="NUCLEOLAR GTP-BINDING PROTEIN 1"/>
    <property type="match status" value="1"/>
</dbReference>
<dbReference type="Gene3D" id="3.40.50.300">
    <property type="entry name" value="P-loop containing nucleotide triphosphate hydrolases"/>
    <property type="match status" value="1"/>
</dbReference>
<proteinExistence type="inferred from homology"/>
<evidence type="ECO:0000313" key="7">
    <source>
        <dbReference type="EMBL" id="KAF0713515.1"/>
    </source>
</evidence>
<dbReference type="PIRSF" id="PIRSF038919">
    <property type="entry name" value="NOG1"/>
    <property type="match status" value="1"/>
</dbReference>
<dbReference type="InterPro" id="IPR010674">
    <property type="entry name" value="NOG1_Rossman_fold_dom"/>
</dbReference>
<evidence type="ECO:0000256" key="1">
    <source>
        <dbReference type="ARBA" id="ARBA00023134"/>
    </source>
</evidence>
<comment type="similarity">
    <text evidence="2">Belongs to the TRAFAC class OBG-HflX-like GTPase superfamily. OBG GTPase family. NOG subfamily.</text>
</comment>
<comment type="function">
    <text evidence="2">Involved in the biogenesis of the 60S ribosomal subunit.</text>
</comment>
<dbReference type="Pfam" id="PF17835">
    <property type="entry name" value="NOG1_N"/>
    <property type="match status" value="1"/>
</dbReference>
<dbReference type="InterPro" id="IPR027417">
    <property type="entry name" value="P-loop_NTPase"/>
</dbReference>
<protein>
    <recommendedName>
        <fullName evidence="2">Nucleolar GTP-binding protein 1</fullName>
    </recommendedName>
</protein>
<dbReference type="SUPFAM" id="SSF52540">
    <property type="entry name" value="P-loop containing nucleoside triphosphate hydrolases"/>
    <property type="match status" value="1"/>
</dbReference>
<feature type="compositionally biased region" description="Basic and acidic residues" evidence="3">
    <location>
        <begin position="570"/>
        <end position="582"/>
    </location>
</feature>
<feature type="compositionally biased region" description="Polar residues" evidence="3">
    <location>
        <begin position="617"/>
        <end position="631"/>
    </location>
</feature>